<evidence type="ECO:0000256" key="5">
    <source>
        <dbReference type="ARBA" id="ARBA00023136"/>
    </source>
</evidence>
<feature type="transmembrane region" description="Helical" evidence="6">
    <location>
        <begin position="44"/>
        <end position="67"/>
    </location>
</feature>
<evidence type="ECO:0000256" key="6">
    <source>
        <dbReference type="SAM" id="Phobius"/>
    </source>
</evidence>
<keyword evidence="2" id="KW-0813">Transport</keyword>
<evidence type="ECO:0000256" key="3">
    <source>
        <dbReference type="ARBA" id="ARBA00022692"/>
    </source>
</evidence>
<reference evidence="8" key="1">
    <citation type="journal article" date="2020" name="Nat. Commun.">
        <title>Genome sequence of the cluster root forming white lupin.</title>
        <authorList>
            <person name="Hufnagel B."/>
            <person name="Marques A."/>
            <person name="Soriano A."/>
            <person name="Marques L."/>
            <person name="Divol F."/>
            <person name="Doumas P."/>
            <person name="Sallet E."/>
            <person name="Mancinotti D."/>
            <person name="Carrere S."/>
            <person name="Marande W."/>
            <person name="Arribat S."/>
            <person name="Keller J."/>
            <person name="Huneau C."/>
            <person name="Blein T."/>
            <person name="Aime D."/>
            <person name="Laguerre M."/>
            <person name="Taylor J."/>
            <person name="Schubert V."/>
            <person name="Nelson M."/>
            <person name="Geu-Flores F."/>
            <person name="Crespi M."/>
            <person name="Gallardo-Guerrero K."/>
            <person name="Delaux P.-M."/>
            <person name="Salse J."/>
            <person name="Berges H."/>
            <person name="Guyot R."/>
            <person name="Gouzy J."/>
            <person name="Peret B."/>
        </authorList>
    </citation>
    <scope>NUCLEOTIDE SEQUENCE [LARGE SCALE GENOMIC DNA]</scope>
    <source>
        <strain evidence="8">cv. Amiga</strain>
    </source>
</reference>
<comment type="caution">
    <text evidence="7">The sequence shown here is derived from an EMBL/GenBank/DDBJ whole genome shotgun (WGS) entry which is preliminary data.</text>
</comment>
<keyword evidence="8" id="KW-1185">Reference proteome</keyword>
<comment type="subcellular location">
    <subcellularLocation>
        <location evidence="1">Membrane</location>
        <topology evidence="1">Multi-pass membrane protein</topology>
    </subcellularLocation>
</comment>
<proteinExistence type="predicted"/>
<dbReference type="Proteomes" id="UP000447434">
    <property type="component" value="Chromosome 4"/>
</dbReference>
<name>A0A6A4QNF8_LUPAL</name>
<accession>A0A6A4QNF8</accession>
<evidence type="ECO:0000256" key="1">
    <source>
        <dbReference type="ARBA" id="ARBA00004141"/>
    </source>
</evidence>
<evidence type="ECO:0000256" key="2">
    <source>
        <dbReference type="ARBA" id="ARBA00022448"/>
    </source>
</evidence>
<dbReference type="AlphaFoldDB" id="A0A6A4QNF8"/>
<keyword evidence="4 6" id="KW-1133">Transmembrane helix</keyword>
<organism evidence="7 8">
    <name type="scientific">Lupinus albus</name>
    <name type="common">White lupine</name>
    <name type="synonym">Lupinus termis</name>
    <dbReference type="NCBI Taxonomy" id="3870"/>
    <lineage>
        <taxon>Eukaryota</taxon>
        <taxon>Viridiplantae</taxon>
        <taxon>Streptophyta</taxon>
        <taxon>Embryophyta</taxon>
        <taxon>Tracheophyta</taxon>
        <taxon>Spermatophyta</taxon>
        <taxon>Magnoliopsida</taxon>
        <taxon>eudicotyledons</taxon>
        <taxon>Gunneridae</taxon>
        <taxon>Pentapetalae</taxon>
        <taxon>rosids</taxon>
        <taxon>fabids</taxon>
        <taxon>Fabales</taxon>
        <taxon>Fabaceae</taxon>
        <taxon>Papilionoideae</taxon>
        <taxon>50 kb inversion clade</taxon>
        <taxon>genistoids sensu lato</taxon>
        <taxon>core genistoids</taxon>
        <taxon>Genisteae</taxon>
        <taxon>Lupinus</taxon>
    </lineage>
</organism>
<evidence type="ECO:0000313" key="7">
    <source>
        <dbReference type="EMBL" id="KAE9615908.1"/>
    </source>
</evidence>
<dbReference type="PANTHER" id="PTHR22773">
    <property type="entry name" value="NADH DEHYDROGENASE"/>
    <property type="match status" value="1"/>
</dbReference>
<dbReference type="OrthoDB" id="1876953at2759"/>
<evidence type="ECO:0000256" key="4">
    <source>
        <dbReference type="ARBA" id="ARBA00022989"/>
    </source>
</evidence>
<keyword evidence="3 6" id="KW-0812">Transmembrane</keyword>
<dbReference type="GO" id="GO:0016020">
    <property type="term" value="C:membrane"/>
    <property type="evidence" value="ECO:0007669"/>
    <property type="project" value="UniProtKB-SubCell"/>
</dbReference>
<protein>
    <submittedName>
        <fullName evidence="7">Uncharacterized protein</fullName>
    </submittedName>
</protein>
<dbReference type="EMBL" id="WOCE01000004">
    <property type="protein sequence ID" value="KAE9615908.1"/>
    <property type="molecule type" value="Genomic_DNA"/>
</dbReference>
<gene>
    <name evidence="7" type="ORF">Lalb_Chr04g0260201</name>
</gene>
<keyword evidence="5 6" id="KW-0472">Membrane</keyword>
<evidence type="ECO:0000313" key="8">
    <source>
        <dbReference type="Proteomes" id="UP000447434"/>
    </source>
</evidence>
<sequence length="75" mass="8814">MSVVSIYYHLEIIKLLMTRRNQKITPHMRNYRRSPLKSNNSDELSIIVCVITSTIPIISMKSLIMYLQNDIFLLT</sequence>